<dbReference type="RefSeq" id="XP_016638186.1">
    <property type="nucleotide sequence ID" value="XM_016771276.1"/>
</dbReference>
<name>A0A0D2L4T0_9EURO</name>
<dbReference type="EMBL" id="KN848062">
    <property type="protein sequence ID" value="KIY04064.1"/>
    <property type="molecule type" value="Genomic_DNA"/>
</dbReference>
<dbReference type="GO" id="GO:0008270">
    <property type="term" value="F:zinc ion binding"/>
    <property type="evidence" value="ECO:0007669"/>
    <property type="project" value="InterPro"/>
</dbReference>
<evidence type="ECO:0000313" key="5">
    <source>
        <dbReference type="Proteomes" id="UP000053411"/>
    </source>
</evidence>
<dbReference type="Proteomes" id="UP000053411">
    <property type="component" value="Unassembled WGS sequence"/>
</dbReference>
<protein>
    <recommendedName>
        <fullName evidence="3">Xylanolytic transcriptional activator regulatory domain-containing protein</fullName>
    </recommendedName>
</protein>
<evidence type="ECO:0000259" key="3">
    <source>
        <dbReference type="SMART" id="SM00906"/>
    </source>
</evidence>
<gene>
    <name evidence="4" type="ORF">Z520_00756</name>
</gene>
<dbReference type="SMART" id="SM00906">
    <property type="entry name" value="Fungal_trans"/>
    <property type="match status" value="1"/>
</dbReference>
<dbReference type="InterPro" id="IPR052761">
    <property type="entry name" value="Fungal_Detox/Toxin_TFs"/>
</dbReference>
<dbReference type="OrthoDB" id="5041285at2759"/>
<reference evidence="4 5" key="1">
    <citation type="submission" date="2015-01" db="EMBL/GenBank/DDBJ databases">
        <title>The Genome Sequence of Fonsecaea multimorphosa CBS 102226.</title>
        <authorList>
            <consortium name="The Broad Institute Genomics Platform"/>
            <person name="Cuomo C."/>
            <person name="de Hoog S."/>
            <person name="Gorbushina A."/>
            <person name="Stielow B."/>
            <person name="Teixiera M."/>
            <person name="Abouelleil A."/>
            <person name="Chapman S.B."/>
            <person name="Priest M."/>
            <person name="Young S.K."/>
            <person name="Wortman J."/>
            <person name="Nusbaum C."/>
            <person name="Birren B."/>
        </authorList>
    </citation>
    <scope>NUCLEOTIDE SEQUENCE [LARGE SCALE GENOMIC DNA]</scope>
    <source>
        <strain evidence="4 5">CBS 102226</strain>
    </source>
</reference>
<keyword evidence="1" id="KW-0539">Nucleus</keyword>
<dbReference type="GO" id="GO:0003677">
    <property type="term" value="F:DNA binding"/>
    <property type="evidence" value="ECO:0007669"/>
    <property type="project" value="InterPro"/>
</dbReference>
<keyword evidence="5" id="KW-1185">Reference proteome</keyword>
<evidence type="ECO:0000313" key="4">
    <source>
        <dbReference type="EMBL" id="KIY04064.1"/>
    </source>
</evidence>
<evidence type="ECO:0000256" key="2">
    <source>
        <dbReference type="SAM" id="MobiDB-lite"/>
    </source>
</evidence>
<accession>A0A0D2L4T0</accession>
<sequence>MSLTAPITLASSSVNATKTNTDVYHDMFKDEDIQSTESGHETALSGGMTVELDGIAQASPDTCSNQSLDRADVLLAPHLPRFIKSLPSHLDEDDLRYLQARGCFTFLATELEKVVIRRYAEFIHPLVPVLDLDEFVDILFGDMPKKMSLLLYHAVMCAGLAAVDIQTILDHGFESKVAARKQYYTKAKVLFDMDVESDRLVACQAALLLISWGSYEHSRDAYYWLGIAISQACSLRLHMPDRDTNLPKSEQTLRRRIWWTLIIKECDVCLTLGRPPRISPHRTALPQHDVFTNTSQLSNYSRLPETGKLRGDPWIQRRLEMAYIEKAKLAAIIYRILRLASSNDDFVSSQRNRNARIWQLESELKDWRLQLPMELTSFDTALNLSEDADRSLQMTMSILHLTQLMALIMLHKSEVSVASWTKCLQIGEDWFEDNEALDAQGHTKSVRQAAHEITSIHKTLHEQQLTPSLPATCIATVCTAVFVHLLDARSMPGTIRDSALEHLDTCLTVLRELGHMNEAATDITRIVDSAVQAVKGSSASSTRQENVSSPTGTAGSTRSRFTNDGPPSFMEGVVPDQLPNHRHHGISSPRDPFGLGFEFGGQDLFSGLENFFDFELIESVNSLAGA</sequence>
<organism evidence="4 5">
    <name type="scientific">Fonsecaea multimorphosa CBS 102226</name>
    <dbReference type="NCBI Taxonomy" id="1442371"/>
    <lineage>
        <taxon>Eukaryota</taxon>
        <taxon>Fungi</taxon>
        <taxon>Dikarya</taxon>
        <taxon>Ascomycota</taxon>
        <taxon>Pezizomycotina</taxon>
        <taxon>Eurotiomycetes</taxon>
        <taxon>Chaetothyriomycetidae</taxon>
        <taxon>Chaetothyriales</taxon>
        <taxon>Herpotrichiellaceae</taxon>
        <taxon>Fonsecaea</taxon>
    </lineage>
</organism>
<evidence type="ECO:0000256" key="1">
    <source>
        <dbReference type="ARBA" id="ARBA00023242"/>
    </source>
</evidence>
<dbReference type="AlphaFoldDB" id="A0A0D2L4T0"/>
<feature type="compositionally biased region" description="Polar residues" evidence="2">
    <location>
        <begin position="537"/>
        <end position="562"/>
    </location>
</feature>
<proteinExistence type="predicted"/>
<dbReference type="InterPro" id="IPR007219">
    <property type="entry name" value="XnlR_reg_dom"/>
</dbReference>
<dbReference type="CDD" id="cd12148">
    <property type="entry name" value="fungal_TF_MHR"/>
    <property type="match status" value="1"/>
</dbReference>
<dbReference type="PANTHER" id="PTHR47425:SF3">
    <property type="entry name" value="ZN(II)2CYS6 TRANSCRIPTION FACTOR (EUROFUNG)"/>
    <property type="match status" value="1"/>
</dbReference>
<feature type="domain" description="Xylanolytic transcriptional activator regulatory" evidence="3">
    <location>
        <begin position="221"/>
        <end position="292"/>
    </location>
</feature>
<feature type="region of interest" description="Disordered" evidence="2">
    <location>
        <begin position="537"/>
        <end position="568"/>
    </location>
</feature>
<dbReference type="PANTHER" id="PTHR47425">
    <property type="entry name" value="FARB-RELATED"/>
    <property type="match status" value="1"/>
</dbReference>
<dbReference type="VEuPathDB" id="FungiDB:Z520_00756"/>
<dbReference type="GO" id="GO:0006351">
    <property type="term" value="P:DNA-templated transcription"/>
    <property type="evidence" value="ECO:0007669"/>
    <property type="project" value="InterPro"/>
</dbReference>
<dbReference type="Pfam" id="PF04082">
    <property type="entry name" value="Fungal_trans"/>
    <property type="match status" value="1"/>
</dbReference>
<dbReference type="GeneID" id="27706502"/>